<evidence type="ECO:0000313" key="5">
    <source>
        <dbReference type="EMBL" id="NYZ20967.1"/>
    </source>
</evidence>
<protein>
    <submittedName>
        <fullName evidence="5">Aldehyde dehydrogenase family protein</fullName>
    </submittedName>
</protein>
<dbReference type="RefSeq" id="WP_180282747.1">
    <property type="nucleotide sequence ID" value="NZ_JABFDB010000010.1"/>
</dbReference>
<dbReference type="Pfam" id="PF00171">
    <property type="entry name" value="Aldedh"/>
    <property type="match status" value="1"/>
</dbReference>
<reference evidence="5 6" key="1">
    <citation type="submission" date="2020-05" db="EMBL/GenBank/DDBJ databases">
        <title>Azospirillum oleiclasticum sp. nov, a nitrogen-fixing and heavy crude oil-emulsifying bacterium isolated from the crude oil of Yumen Oilfield.</title>
        <authorList>
            <person name="Wu D."/>
            <person name="Cai M."/>
            <person name="Zhang X."/>
        </authorList>
    </citation>
    <scope>NUCLEOTIDE SEQUENCE [LARGE SCALE GENOMIC DNA]</scope>
    <source>
        <strain evidence="5 6">ROY-1-1-2</strain>
    </source>
</reference>
<dbReference type="InterPro" id="IPR015590">
    <property type="entry name" value="Aldehyde_DH_dom"/>
</dbReference>
<proteinExistence type="inferred from homology"/>
<dbReference type="Gene3D" id="3.40.309.10">
    <property type="entry name" value="Aldehyde Dehydrogenase, Chain A, domain 2"/>
    <property type="match status" value="1"/>
</dbReference>
<feature type="domain" description="Aldehyde dehydrogenase" evidence="4">
    <location>
        <begin position="39"/>
        <end position="495"/>
    </location>
</feature>
<keyword evidence="6" id="KW-1185">Reference proteome</keyword>
<feature type="active site" evidence="2">
    <location>
        <position position="267"/>
    </location>
</feature>
<dbReference type="Gene3D" id="3.40.605.10">
    <property type="entry name" value="Aldehyde Dehydrogenase, Chain A, domain 1"/>
    <property type="match status" value="1"/>
</dbReference>
<sequence>MTQVSGTQVSGRARAPADVLPAERRLFYGGAFHSAAGGGRMALLNPATGAGLGEVEEAAAADVEAAVAAAAAAFPVWRDLKPLERADRLRALAAALREHAEEFALIDAIDCGNPVAEMLRDVEMGARGLEFFAGLVTEVKGETIPVGPGFLNYTLREPLGVVARVIAYNHPIMFATMRCAAPLAAGNTLIVKPAEQAPLSALRLAELIRDRDLLPPGVYNVLTGGRACGEALSTHPGIARVALIGSVPTGKAILRAAADTVKSVGLEMGGKNALIAFPDADLDKLAAGAVAGMNLTWSGQSCGSTSRVFLHDSHHDAVLERIVAGCAHYRPGDPADPATTMGPLISRAQYDKVLRYIGYGREEGARLVTGGGPITAPGLEGGFFVEPTVFADVTMGMRIAREEIFGPVLSVFRWRDEEELYRQVNATDYGLSAAIFTRDLDTAHRAAARVQAGYVWVNHAGPHFVGVPFGGYKQSGMGREESIEELYACTQVKNVNIRF</sequence>
<name>A0ABX2TAA9_9PROT</name>
<dbReference type="InterPro" id="IPR016163">
    <property type="entry name" value="Ald_DH_C"/>
</dbReference>
<evidence type="ECO:0000256" key="3">
    <source>
        <dbReference type="RuleBase" id="RU003345"/>
    </source>
</evidence>
<comment type="similarity">
    <text evidence="3">Belongs to the aldehyde dehydrogenase family.</text>
</comment>
<organism evidence="5 6">
    <name type="scientific">Azospirillum oleiclasticum</name>
    <dbReference type="NCBI Taxonomy" id="2735135"/>
    <lineage>
        <taxon>Bacteria</taxon>
        <taxon>Pseudomonadati</taxon>
        <taxon>Pseudomonadota</taxon>
        <taxon>Alphaproteobacteria</taxon>
        <taxon>Rhodospirillales</taxon>
        <taxon>Azospirillaceae</taxon>
        <taxon>Azospirillum</taxon>
    </lineage>
</organism>
<dbReference type="InterPro" id="IPR029510">
    <property type="entry name" value="Ald_DH_CS_GLU"/>
</dbReference>
<comment type="caution">
    <text evidence="5">The sequence shown here is derived from an EMBL/GenBank/DDBJ whole genome shotgun (WGS) entry which is preliminary data.</text>
</comment>
<gene>
    <name evidence="5" type="ORF">HND93_14730</name>
</gene>
<evidence type="ECO:0000256" key="2">
    <source>
        <dbReference type="PROSITE-ProRule" id="PRU10007"/>
    </source>
</evidence>
<dbReference type="EMBL" id="JABFDB010000010">
    <property type="protein sequence ID" value="NYZ20967.1"/>
    <property type="molecule type" value="Genomic_DNA"/>
</dbReference>
<dbReference type="PROSITE" id="PS00687">
    <property type="entry name" value="ALDEHYDE_DEHYDR_GLU"/>
    <property type="match status" value="1"/>
</dbReference>
<evidence type="ECO:0000259" key="4">
    <source>
        <dbReference type="Pfam" id="PF00171"/>
    </source>
</evidence>
<dbReference type="SUPFAM" id="SSF53720">
    <property type="entry name" value="ALDH-like"/>
    <property type="match status" value="1"/>
</dbReference>
<keyword evidence="1 3" id="KW-0560">Oxidoreductase</keyword>
<evidence type="ECO:0000313" key="6">
    <source>
        <dbReference type="Proteomes" id="UP000584642"/>
    </source>
</evidence>
<dbReference type="InterPro" id="IPR016162">
    <property type="entry name" value="Ald_DH_N"/>
</dbReference>
<dbReference type="InterPro" id="IPR016161">
    <property type="entry name" value="Ald_DH/histidinol_DH"/>
</dbReference>
<evidence type="ECO:0000256" key="1">
    <source>
        <dbReference type="ARBA" id="ARBA00023002"/>
    </source>
</evidence>
<accession>A0ABX2TAA9</accession>
<dbReference type="Proteomes" id="UP000584642">
    <property type="component" value="Unassembled WGS sequence"/>
</dbReference>
<dbReference type="PANTHER" id="PTHR11699">
    <property type="entry name" value="ALDEHYDE DEHYDROGENASE-RELATED"/>
    <property type="match status" value="1"/>
</dbReference>